<dbReference type="SUPFAM" id="SSF53850">
    <property type="entry name" value="Periplasmic binding protein-like II"/>
    <property type="match status" value="1"/>
</dbReference>
<dbReference type="InterPro" id="IPR022627">
    <property type="entry name" value="DUF3502"/>
</dbReference>
<dbReference type="Pfam" id="PF01547">
    <property type="entry name" value="SBP_bac_1"/>
    <property type="match status" value="1"/>
</dbReference>
<dbReference type="AlphaFoldDB" id="A0A9X2IA04"/>
<name>A0A9X2IA04_9BACI</name>
<dbReference type="Pfam" id="PF12010">
    <property type="entry name" value="DUF3502"/>
    <property type="match status" value="1"/>
</dbReference>
<evidence type="ECO:0000313" key="4">
    <source>
        <dbReference type="Proteomes" id="UP001139150"/>
    </source>
</evidence>
<dbReference type="Proteomes" id="UP001139150">
    <property type="component" value="Unassembled WGS sequence"/>
</dbReference>
<gene>
    <name evidence="3" type="ORF">MF646_21880</name>
</gene>
<comment type="caution">
    <text evidence="3">The sequence shown here is derived from an EMBL/GenBank/DDBJ whole genome shotgun (WGS) entry which is preliminary data.</text>
</comment>
<feature type="chain" id="PRO_5040743578" evidence="1">
    <location>
        <begin position="22"/>
        <end position="507"/>
    </location>
</feature>
<sequence length="507" mass="57773">MIRKFKLLSLLFITLLLILSACNKSSSTDVSEEREDQPKGDEVTEEPTELTVAFYIHGETPRDLQLVEDKVSEHTLDKINAKVNLMPISIGDYQQQMNLMLSGNENLDLLITSGRMGFIGFATRGQLLELDELIEEYGVDIQNILPEEYLSSLKLKGKTYGIPNLKDMAGKNGINMRVDLLEKHNIDVNNIKTLADVESVLRKIKENEPGVDPNIHFGPNVHPTNFVSWFDNLGDFFGVLPDDTDNLELVNLYETPEYEEFVKTMRNWYTDGLIMPDIATSTESVGELMGANRGFSYFSAYKPGIDEQESRKSGTPMKNVTFDQEQPYSYTHHLTGQMWSIGRNSKAPEKAMELLNLMFVDEELVNLLNWGIEGVHYEKVADNVIVYPEGVNASNTRYSINMPYLWGNSFLTYVMEGEDPELWDELQKYNESAINSKGLGFLFDPSEVSSELTALTNVRNEYAYGLETGSVDPERYLPEFIERLREAGIDKYIAEKQKQFDEWNKNK</sequence>
<dbReference type="PANTHER" id="PTHR43649">
    <property type="entry name" value="ARABINOSE-BINDING PROTEIN-RELATED"/>
    <property type="match status" value="1"/>
</dbReference>
<dbReference type="EMBL" id="JAKRYL010000039">
    <property type="protein sequence ID" value="MCL7749769.1"/>
    <property type="molecule type" value="Genomic_DNA"/>
</dbReference>
<protein>
    <submittedName>
        <fullName evidence="3">ABC transporter substrate-binding protein</fullName>
    </submittedName>
</protein>
<keyword evidence="1" id="KW-0732">Signal</keyword>
<keyword evidence="4" id="KW-1185">Reference proteome</keyword>
<reference evidence="3" key="1">
    <citation type="submission" date="2022-02" db="EMBL/GenBank/DDBJ databases">
        <title>Halalkalibacter sp. nov. isolated from Lonar Lake, India.</title>
        <authorList>
            <person name="Joshi A."/>
            <person name="Thite S."/>
            <person name="Lodha T."/>
        </authorList>
    </citation>
    <scope>NUCLEOTIDE SEQUENCE</scope>
    <source>
        <strain evidence="3">MEB205</strain>
    </source>
</reference>
<proteinExistence type="predicted"/>
<dbReference type="InterPro" id="IPR050490">
    <property type="entry name" value="Bact_solute-bd_prot1"/>
</dbReference>
<dbReference type="PANTHER" id="PTHR43649:SF17">
    <property type="entry name" value="ABC TRANSPORTER SOLUTE BINDING PROTEIN-SUGAR TRANSPORT"/>
    <property type="match status" value="1"/>
</dbReference>
<organism evidence="3 4">
    <name type="scientific">Halalkalibacter alkaliphilus</name>
    <dbReference type="NCBI Taxonomy" id="2917993"/>
    <lineage>
        <taxon>Bacteria</taxon>
        <taxon>Bacillati</taxon>
        <taxon>Bacillota</taxon>
        <taxon>Bacilli</taxon>
        <taxon>Bacillales</taxon>
        <taxon>Bacillaceae</taxon>
        <taxon>Halalkalibacter</taxon>
    </lineage>
</organism>
<evidence type="ECO:0000313" key="3">
    <source>
        <dbReference type="EMBL" id="MCL7749769.1"/>
    </source>
</evidence>
<dbReference type="InterPro" id="IPR006059">
    <property type="entry name" value="SBP"/>
</dbReference>
<feature type="signal peptide" evidence="1">
    <location>
        <begin position="1"/>
        <end position="21"/>
    </location>
</feature>
<dbReference type="PROSITE" id="PS51257">
    <property type="entry name" value="PROKAR_LIPOPROTEIN"/>
    <property type="match status" value="1"/>
</dbReference>
<accession>A0A9X2IA04</accession>
<evidence type="ECO:0000256" key="1">
    <source>
        <dbReference type="SAM" id="SignalP"/>
    </source>
</evidence>
<dbReference type="RefSeq" id="WP_250098626.1">
    <property type="nucleotide sequence ID" value="NZ_JAKRYL010000039.1"/>
</dbReference>
<dbReference type="Gene3D" id="3.40.190.10">
    <property type="entry name" value="Periplasmic binding protein-like II"/>
    <property type="match status" value="2"/>
</dbReference>
<evidence type="ECO:0000259" key="2">
    <source>
        <dbReference type="Pfam" id="PF12010"/>
    </source>
</evidence>
<feature type="domain" description="DUF3502" evidence="2">
    <location>
        <begin position="439"/>
        <end position="505"/>
    </location>
</feature>